<feature type="active site" evidence="5">
    <location>
        <position position="250"/>
    </location>
</feature>
<dbReference type="Gene3D" id="3.40.605.10">
    <property type="entry name" value="Aldehyde Dehydrogenase, Chain A, domain 1"/>
    <property type="match status" value="1"/>
</dbReference>
<dbReference type="GO" id="GO:0005737">
    <property type="term" value="C:cytoplasm"/>
    <property type="evidence" value="ECO:0007669"/>
    <property type="project" value="TreeGrafter"/>
</dbReference>
<dbReference type="GO" id="GO:0006081">
    <property type="term" value="P:aldehyde metabolic process"/>
    <property type="evidence" value="ECO:0007669"/>
    <property type="project" value="InterPro"/>
</dbReference>
<keyword evidence="3" id="KW-0520">NAD</keyword>
<dbReference type="AlphaFoldDB" id="A0A9D1KYX3"/>
<dbReference type="GO" id="GO:0004029">
    <property type="term" value="F:aldehyde dehydrogenase (NAD+) activity"/>
    <property type="evidence" value="ECO:0007669"/>
    <property type="project" value="TreeGrafter"/>
</dbReference>
<dbReference type="InterPro" id="IPR016163">
    <property type="entry name" value="Ald_DH_C"/>
</dbReference>
<dbReference type="InterPro" id="IPR016162">
    <property type="entry name" value="Ald_DH_N"/>
</dbReference>
<dbReference type="EMBL" id="DVMH01000005">
    <property type="protein sequence ID" value="HIU09796.1"/>
    <property type="molecule type" value="Genomic_DNA"/>
</dbReference>
<sequence>MAKTAYGDLLTAQRAYFLAGHTTHDINGKIFRTNALADLKDALKKYEPQLVEALYMDLGKSEYEAYTTEIIPVQQELEEAFRHGGGWLKSKKLLPNKLTMHGAGRVQYDPKGCVLIISPWNYPVQLTLVPLIAAILAGNVCVVKPSELAPKTATVLAEMINATFAENYIHVVTGGPDVAKLLTAEPFDHIFFTGSPAVGKQIMHAAAEHLASVTLELGGKCPCIVTEHANIYRAAKAIAWGKTLNAGQTCVAPDYVLVAEAQKEAFMSSLVFAIREMYGENPIQSDDWGRIVNRQHFDRLNAYIEPHRNTTRLFFGGQTNEQQLKIAPTILTNVELNDPVMQEEIFGPIITVLTFDKVSNAVRFINSRPTPLAAYLFNEGGEVNTMVSRKLRCGGMCINDTMTHMLHPGLPFGGVGMSGVGRYHGEAGFKEFSNQRAIFRAVSQPNQLRYPPYSDAKLLKLKQMFKL</sequence>
<dbReference type="FunFam" id="3.40.605.10:FF:000004">
    <property type="entry name" value="Aldehyde dehydrogenase"/>
    <property type="match status" value="1"/>
</dbReference>
<dbReference type="InterPro" id="IPR012394">
    <property type="entry name" value="Aldehyde_DH_NAD(P)"/>
</dbReference>
<organism evidence="7 8">
    <name type="scientific">Candidatus Avidehalobacter gallistercoris</name>
    <dbReference type="NCBI Taxonomy" id="2840694"/>
    <lineage>
        <taxon>Bacteria</taxon>
        <taxon>Bacillati</taxon>
        <taxon>Bacillota</taxon>
        <taxon>Clostridia</taxon>
        <taxon>Eubacteriales</taxon>
        <taxon>Peptococcaceae</taxon>
        <taxon>Peptococcaceae incertae sedis</taxon>
        <taxon>Candidatus Avidehalobacter</taxon>
    </lineage>
</organism>
<evidence type="ECO:0000256" key="2">
    <source>
        <dbReference type="ARBA" id="ARBA00023002"/>
    </source>
</evidence>
<dbReference type="PANTHER" id="PTHR43570">
    <property type="entry name" value="ALDEHYDE DEHYDROGENASE"/>
    <property type="match status" value="1"/>
</dbReference>
<dbReference type="PANTHER" id="PTHR43570:SF16">
    <property type="entry name" value="ALDEHYDE DEHYDROGENASE TYPE III, ISOFORM Q"/>
    <property type="match status" value="1"/>
</dbReference>
<evidence type="ECO:0000259" key="6">
    <source>
        <dbReference type="Pfam" id="PF00171"/>
    </source>
</evidence>
<comment type="similarity">
    <text evidence="1 4">Belongs to the aldehyde dehydrogenase family.</text>
</comment>
<keyword evidence="2 4" id="KW-0560">Oxidoreductase</keyword>
<dbReference type="Proteomes" id="UP000824124">
    <property type="component" value="Unassembled WGS sequence"/>
</dbReference>
<dbReference type="InterPro" id="IPR016161">
    <property type="entry name" value="Ald_DH/histidinol_DH"/>
</dbReference>
<protein>
    <recommendedName>
        <fullName evidence="4">Aldehyde dehydrogenase</fullName>
    </recommendedName>
</protein>
<dbReference type="Pfam" id="PF00171">
    <property type="entry name" value="Aldedh"/>
    <property type="match status" value="1"/>
</dbReference>
<dbReference type="PIRSF" id="PIRSF036492">
    <property type="entry name" value="ALDH"/>
    <property type="match status" value="1"/>
</dbReference>
<evidence type="ECO:0000256" key="4">
    <source>
        <dbReference type="PIRNR" id="PIRNR036492"/>
    </source>
</evidence>
<dbReference type="InterPro" id="IPR015590">
    <property type="entry name" value="Aldehyde_DH_dom"/>
</dbReference>
<evidence type="ECO:0000256" key="5">
    <source>
        <dbReference type="PIRSR" id="PIRSR036492-1"/>
    </source>
</evidence>
<evidence type="ECO:0000256" key="3">
    <source>
        <dbReference type="ARBA" id="ARBA00023027"/>
    </source>
</evidence>
<evidence type="ECO:0000313" key="7">
    <source>
        <dbReference type="EMBL" id="HIU09796.1"/>
    </source>
</evidence>
<accession>A0A9D1KYX3</accession>
<feature type="domain" description="Aldehyde dehydrogenase" evidence="6">
    <location>
        <begin position="32"/>
        <end position="437"/>
    </location>
</feature>
<gene>
    <name evidence="7" type="ORF">IAB00_00865</name>
</gene>
<dbReference type="FunFam" id="3.40.309.10:FF:000003">
    <property type="entry name" value="Aldehyde dehydrogenase"/>
    <property type="match status" value="1"/>
</dbReference>
<proteinExistence type="inferred from homology"/>
<dbReference type="Gene3D" id="3.40.309.10">
    <property type="entry name" value="Aldehyde Dehydrogenase, Chain A, domain 2"/>
    <property type="match status" value="1"/>
</dbReference>
<comment type="caution">
    <text evidence="7">The sequence shown here is derived from an EMBL/GenBank/DDBJ whole genome shotgun (WGS) entry which is preliminary data.</text>
</comment>
<evidence type="ECO:0000313" key="8">
    <source>
        <dbReference type="Proteomes" id="UP000824124"/>
    </source>
</evidence>
<name>A0A9D1KYX3_9FIRM</name>
<reference evidence="7" key="1">
    <citation type="submission" date="2020-10" db="EMBL/GenBank/DDBJ databases">
        <authorList>
            <person name="Gilroy R."/>
        </authorList>
    </citation>
    <scope>NUCLEOTIDE SEQUENCE</scope>
    <source>
        <strain evidence="7">2830</strain>
    </source>
</reference>
<reference evidence="7" key="2">
    <citation type="journal article" date="2021" name="PeerJ">
        <title>Extensive microbial diversity within the chicken gut microbiome revealed by metagenomics and culture.</title>
        <authorList>
            <person name="Gilroy R."/>
            <person name="Ravi A."/>
            <person name="Getino M."/>
            <person name="Pursley I."/>
            <person name="Horton D.L."/>
            <person name="Alikhan N.F."/>
            <person name="Baker D."/>
            <person name="Gharbi K."/>
            <person name="Hall N."/>
            <person name="Watson M."/>
            <person name="Adriaenssens E.M."/>
            <person name="Foster-Nyarko E."/>
            <person name="Jarju S."/>
            <person name="Secka A."/>
            <person name="Antonio M."/>
            <person name="Oren A."/>
            <person name="Chaudhuri R.R."/>
            <person name="La Ragione R."/>
            <person name="Hildebrand F."/>
            <person name="Pallen M.J."/>
        </authorList>
    </citation>
    <scope>NUCLEOTIDE SEQUENCE</scope>
    <source>
        <strain evidence="7">2830</strain>
    </source>
</reference>
<feature type="active site" evidence="5">
    <location>
        <position position="216"/>
    </location>
</feature>
<evidence type="ECO:0000256" key="1">
    <source>
        <dbReference type="ARBA" id="ARBA00009986"/>
    </source>
</evidence>
<dbReference type="SUPFAM" id="SSF53720">
    <property type="entry name" value="ALDH-like"/>
    <property type="match status" value="1"/>
</dbReference>